<sequence>MAFKLAIGKAIEMGDDFVSAHNQVVSNTPGEPLSDTEPKVETEAPLSSNNSFSPVLEEFPTSDEIQAPAQLRHECDADTSDADVSESEWKSIDEDTSEEVVDDKSTSDGATEDPESPEEATEDENASESEHSEPTSEDSDDLASAFSSNMDPNSVTVLQIMRGMARQIRHGRITPPDGTARTRPHSRKAT</sequence>
<reference evidence="2" key="1">
    <citation type="submission" date="2022-10" db="EMBL/GenBank/DDBJ databases">
        <title>Tapping the CABI collections for fungal endophytes: first genome assemblies for Collariella, Neodidymelliopsis, Ascochyta clinopodiicola, Didymella pomorum, Didymosphaeria variabile, Neocosmospora piperis and Neocucurbitaria cava.</title>
        <authorList>
            <person name="Hill R."/>
        </authorList>
    </citation>
    <scope>NUCLEOTIDE SEQUENCE</scope>
    <source>
        <strain evidence="2">IMI 366586</strain>
    </source>
</reference>
<feature type="compositionally biased region" description="Acidic residues" evidence="1">
    <location>
        <begin position="77"/>
        <end position="86"/>
    </location>
</feature>
<protein>
    <submittedName>
        <fullName evidence="2">Uncharacterized protein</fullName>
    </submittedName>
</protein>
<dbReference type="EMBL" id="JAPEUR010000057">
    <property type="protein sequence ID" value="KAJ4324672.1"/>
    <property type="molecule type" value="Genomic_DNA"/>
</dbReference>
<feature type="region of interest" description="Disordered" evidence="1">
    <location>
        <begin position="22"/>
        <end position="190"/>
    </location>
</feature>
<evidence type="ECO:0000313" key="3">
    <source>
        <dbReference type="Proteomes" id="UP001140502"/>
    </source>
</evidence>
<feature type="compositionally biased region" description="Polar residues" evidence="1">
    <location>
        <begin position="145"/>
        <end position="157"/>
    </location>
</feature>
<dbReference type="Proteomes" id="UP001140502">
    <property type="component" value="Unassembled WGS sequence"/>
</dbReference>
<evidence type="ECO:0000256" key="1">
    <source>
        <dbReference type="SAM" id="MobiDB-lite"/>
    </source>
</evidence>
<comment type="caution">
    <text evidence="2">The sequence shown here is derived from an EMBL/GenBank/DDBJ whole genome shotgun (WGS) entry which is preliminary data.</text>
</comment>
<evidence type="ECO:0000313" key="2">
    <source>
        <dbReference type="EMBL" id="KAJ4324672.1"/>
    </source>
</evidence>
<gene>
    <name evidence="2" type="ORF">N0V84_003796</name>
</gene>
<feature type="compositionally biased region" description="Acidic residues" evidence="1">
    <location>
        <begin position="110"/>
        <end position="127"/>
    </location>
</feature>
<accession>A0A9W9BS45</accession>
<name>A0A9W9BS45_9HYPO</name>
<keyword evidence="3" id="KW-1185">Reference proteome</keyword>
<dbReference type="AlphaFoldDB" id="A0A9W9BS45"/>
<proteinExistence type="predicted"/>
<organism evidence="2 3">
    <name type="scientific">Fusarium piperis</name>
    <dbReference type="NCBI Taxonomy" id="1435070"/>
    <lineage>
        <taxon>Eukaryota</taxon>
        <taxon>Fungi</taxon>
        <taxon>Dikarya</taxon>
        <taxon>Ascomycota</taxon>
        <taxon>Pezizomycotina</taxon>
        <taxon>Sordariomycetes</taxon>
        <taxon>Hypocreomycetidae</taxon>
        <taxon>Hypocreales</taxon>
        <taxon>Nectriaceae</taxon>
        <taxon>Fusarium</taxon>
        <taxon>Fusarium solani species complex</taxon>
    </lineage>
</organism>